<proteinExistence type="inferred from homology"/>
<keyword evidence="1 14" id="KW-0732">Signal</keyword>
<evidence type="ECO:0000256" key="6">
    <source>
        <dbReference type="ARBA" id="ARBA00023295"/>
    </source>
</evidence>
<dbReference type="PROSITE" id="PS00562">
    <property type="entry name" value="CBM1_1"/>
    <property type="match status" value="1"/>
</dbReference>
<comment type="similarity">
    <text evidence="12">Belongs to the glycosyl hydrolase family 6.</text>
</comment>
<feature type="domain" description="CBM1" evidence="15">
    <location>
        <begin position="14"/>
        <end position="50"/>
    </location>
</feature>
<keyword evidence="17" id="KW-1185">Reference proteome</keyword>
<feature type="binding site" evidence="9">
    <location>
        <position position="413"/>
    </location>
    <ligand>
        <name>substrate</name>
    </ligand>
</feature>
<feature type="signal peptide" evidence="14">
    <location>
        <begin position="1"/>
        <end position="15"/>
    </location>
</feature>
<evidence type="ECO:0000256" key="4">
    <source>
        <dbReference type="ARBA" id="ARBA00023157"/>
    </source>
</evidence>
<name>A0A074YIU9_AURSE</name>
<feature type="binding site" evidence="9">
    <location>
        <position position="288"/>
    </location>
    <ligand>
        <name>substrate</name>
    </ligand>
</feature>
<dbReference type="GO" id="GO:0004553">
    <property type="term" value="F:hydrolase activity, hydrolyzing O-glycosyl compounds"/>
    <property type="evidence" value="ECO:0007669"/>
    <property type="project" value="InterPro"/>
</dbReference>
<evidence type="ECO:0000256" key="5">
    <source>
        <dbReference type="ARBA" id="ARBA00023277"/>
    </source>
</evidence>
<dbReference type="InterPro" id="IPR000254">
    <property type="entry name" value="CBD"/>
</dbReference>
<dbReference type="SUPFAM" id="SSF57180">
    <property type="entry name" value="Cellulose-binding domain"/>
    <property type="match status" value="1"/>
</dbReference>
<evidence type="ECO:0000313" key="17">
    <source>
        <dbReference type="Proteomes" id="UP000030641"/>
    </source>
</evidence>
<feature type="binding site" evidence="9">
    <location>
        <position position="285"/>
    </location>
    <ligand>
        <name>substrate</name>
    </ligand>
</feature>
<dbReference type="OMA" id="EVHTLAM"/>
<keyword evidence="6 12" id="KW-0326">Glycosidase</keyword>
<dbReference type="PROSITE" id="PS00656">
    <property type="entry name" value="GLYCOSYL_HYDROL_F6_2"/>
    <property type="match status" value="1"/>
</dbReference>
<protein>
    <recommendedName>
        <fullName evidence="12">Glucanase</fullName>
        <ecNumber evidence="12">3.2.1.-</ecNumber>
    </recommendedName>
</protein>
<keyword evidence="2 12" id="KW-0378">Hydrolase</keyword>
<keyword evidence="5 12" id="KW-0119">Carbohydrate metabolism</keyword>
<dbReference type="SUPFAM" id="SSF51989">
    <property type="entry name" value="Glycosyl hydrolases family 6, cellulases"/>
    <property type="match status" value="1"/>
</dbReference>
<reference evidence="16 17" key="1">
    <citation type="journal article" date="2014" name="BMC Genomics">
        <title>Genome sequencing of four Aureobasidium pullulans varieties: biotechnological potential, stress tolerance, and description of new species.</title>
        <authorList>
            <person name="Gostin Ar C."/>
            <person name="Ohm R.A."/>
            <person name="Kogej T."/>
            <person name="Sonjak S."/>
            <person name="Turk M."/>
            <person name="Zajc J."/>
            <person name="Zalar P."/>
            <person name="Grube M."/>
            <person name="Sun H."/>
            <person name="Han J."/>
            <person name="Sharma A."/>
            <person name="Chiniquy J."/>
            <person name="Ngan C.Y."/>
            <person name="Lipzen A."/>
            <person name="Barry K."/>
            <person name="Grigoriev I.V."/>
            <person name="Gunde-Cimerman N."/>
        </authorList>
    </citation>
    <scope>NUCLEOTIDE SEQUENCE [LARGE SCALE GENOMIC DNA]</scope>
    <source>
        <strain evidence="16 17">EXF-2481</strain>
    </source>
</reference>
<dbReference type="InterPro" id="IPR001524">
    <property type="entry name" value="Glyco_hydro_6_CS"/>
</dbReference>
<dbReference type="Pfam" id="PF00734">
    <property type="entry name" value="CBM_1"/>
    <property type="match status" value="1"/>
</dbReference>
<dbReference type="EMBL" id="KL584753">
    <property type="protein sequence ID" value="KEQ97708.1"/>
    <property type="molecule type" value="Genomic_DNA"/>
</dbReference>
<feature type="binding site" evidence="9">
    <location>
        <position position="385"/>
    </location>
    <ligand>
        <name>substrate</name>
    </ligand>
</feature>
<dbReference type="Gene3D" id="3.20.20.40">
    <property type="entry name" value="1, 4-beta cellobiohydrolase"/>
    <property type="match status" value="1"/>
</dbReference>
<sequence>MIPALLLAFVPSALGISVWGQCGGTNWSGSGSCDSGLSCSSVNPYYSQCVSGAAGPTATSTKPVSTSVSTSARPTTTTSGAGTTLTTSRTATATSPTTSAAGASGAAGNFFAGRQLYANPYYASEIAAAIPSLPSSLKAKASAVAKIGTFVWLDTAAKVPTMDTYLADIEKQNAAGASPEIIGGFVVYDLPNRDCAALASNGELTVANDGLTKYKAYVDSIAAIVKKHSKTKIVLLVEPDSLGNLVTNLGVAKCQEAHDAYISGVEYALKTLNFDNVAMYIDGAHSGWLGWPANIGPAADLFASVYAGAGKPKALRGLVTDVSNYNGFDLASKPVYTESNPNYDEKHYINALAPLLEAQGFPAHFIVDQGRSGVQPTAQLQQGDWCNVIGTGFGIRPTTNTGDPLVDAFVWVKPGGESDGTSDTSAARYDAHCGYADALKPAPEAGKWFQAYFEQLLQNANPAL</sequence>
<evidence type="ECO:0000313" key="16">
    <source>
        <dbReference type="EMBL" id="KEQ97708.1"/>
    </source>
</evidence>
<keyword evidence="3 12" id="KW-0136">Cellulose degradation</keyword>
<dbReference type="PIRSF" id="PIRSF001100">
    <property type="entry name" value="Beta_cellobiohydrolase"/>
    <property type="match status" value="1"/>
</dbReference>
<evidence type="ECO:0000256" key="9">
    <source>
        <dbReference type="PIRSR" id="PIRSR001100-2"/>
    </source>
</evidence>
<evidence type="ECO:0000256" key="11">
    <source>
        <dbReference type="PROSITE-ProRule" id="PRU10057"/>
    </source>
</evidence>
<feature type="chain" id="PRO_5011977474" description="Glucanase" evidence="14">
    <location>
        <begin position="16"/>
        <end position="464"/>
    </location>
</feature>
<dbReference type="OrthoDB" id="64893at2759"/>
<dbReference type="Pfam" id="PF01341">
    <property type="entry name" value="Glyco_hydro_6"/>
    <property type="match status" value="1"/>
</dbReference>
<evidence type="ECO:0000256" key="12">
    <source>
        <dbReference type="RuleBase" id="RU361186"/>
    </source>
</evidence>
<evidence type="ECO:0000256" key="3">
    <source>
        <dbReference type="ARBA" id="ARBA00023001"/>
    </source>
</evidence>
<feature type="binding site" evidence="9">
    <location>
        <position position="154"/>
    </location>
    <ligand>
        <name>substrate</name>
    </ligand>
</feature>
<feature type="active site" description="Proton acceptor" evidence="8">
    <location>
        <position position="419"/>
    </location>
</feature>
<dbReference type="PRINTS" id="PR00733">
    <property type="entry name" value="GLHYDRLASE6"/>
</dbReference>
<feature type="binding site" evidence="9">
    <location>
        <position position="152"/>
    </location>
    <ligand>
        <name>substrate</name>
    </ligand>
</feature>
<evidence type="ECO:0000256" key="1">
    <source>
        <dbReference type="ARBA" id="ARBA00022729"/>
    </source>
</evidence>
<evidence type="ECO:0000256" key="13">
    <source>
        <dbReference type="SAM" id="MobiDB-lite"/>
    </source>
</evidence>
<keyword evidence="4" id="KW-1015">Disulfide bond</keyword>
<evidence type="ECO:0000259" key="15">
    <source>
        <dbReference type="PROSITE" id="PS51164"/>
    </source>
</evidence>
<evidence type="ECO:0000256" key="14">
    <source>
        <dbReference type="SAM" id="SignalP"/>
    </source>
</evidence>
<dbReference type="GO" id="GO:0005576">
    <property type="term" value="C:extracellular region"/>
    <property type="evidence" value="ECO:0007669"/>
    <property type="project" value="InterPro"/>
</dbReference>
<dbReference type="STRING" id="1043005.A0A074YIU9"/>
<dbReference type="RefSeq" id="XP_013346233.1">
    <property type="nucleotide sequence ID" value="XM_013490779.1"/>
</dbReference>
<gene>
    <name evidence="16" type="ORF">AUEXF2481DRAFT_27070</name>
</gene>
<evidence type="ECO:0000256" key="2">
    <source>
        <dbReference type="ARBA" id="ARBA00022801"/>
    </source>
</evidence>
<dbReference type="GeneID" id="25363411"/>
<dbReference type="HOGENOM" id="CLU_015488_0_0_1"/>
<dbReference type="InterPro" id="IPR035971">
    <property type="entry name" value="CBD_sf"/>
</dbReference>
<feature type="active site" description="Proton donor" evidence="8 11">
    <location>
        <position position="240"/>
    </location>
</feature>
<keyword evidence="7 12" id="KW-0624">Polysaccharide degradation</keyword>
<feature type="binding site" evidence="9">
    <location>
        <position position="324"/>
    </location>
    <ligand>
        <name>substrate</name>
    </ligand>
</feature>
<dbReference type="GO" id="GO:0030245">
    <property type="term" value="P:cellulose catabolic process"/>
    <property type="evidence" value="ECO:0007669"/>
    <property type="project" value="UniProtKB-KW"/>
</dbReference>
<dbReference type="PANTHER" id="PTHR34876">
    <property type="match status" value="1"/>
</dbReference>
<accession>A0A074YIU9</accession>
<dbReference type="InParanoid" id="A0A074YIU9"/>
<dbReference type="AlphaFoldDB" id="A0A074YIU9"/>
<evidence type="ECO:0000256" key="7">
    <source>
        <dbReference type="ARBA" id="ARBA00023326"/>
    </source>
</evidence>
<dbReference type="Proteomes" id="UP000030641">
    <property type="component" value="Unassembled WGS sequence"/>
</dbReference>
<dbReference type="EC" id="3.2.1.-" evidence="12"/>
<evidence type="ECO:0000256" key="8">
    <source>
        <dbReference type="PIRSR" id="PIRSR001100-1"/>
    </source>
</evidence>
<dbReference type="PROSITE" id="PS51164">
    <property type="entry name" value="CBM1_2"/>
    <property type="match status" value="1"/>
</dbReference>
<dbReference type="GO" id="GO:0030248">
    <property type="term" value="F:cellulose binding"/>
    <property type="evidence" value="ECO:0007669"/>
    <property type="project" value="InterPro"/>
</dbReference>
<dbReference type="InterPro" id="IPR036434">
    <property type="entry name" value="Beta_cellobiohydrolase_sf"/>
</dbReference>
<feature type="region of interest" description="Disordered" evidence="13">
    <location>
        <begin position="56"/>
        <end position="102"/>
    </location>
</feature>
<feature type="active site" evidence="10">
    <location>
        <position position="194"/>
    </location>
</feature>
<dbReference type="SMART" id="SM00236">
    <property type="entry name" value="fCBD"/>
    <property type="match status" value="1"/>
</dbReference>
<dbReference type="PROSITE" id="PS00655">
    <property type="entry name" value="GLYCOSYL_HYDROL_F6_1"/>
    <property type="match status" value="1"/>
</dbReference>
<dbReference type="PANTHER" id="PTHR34876:SF4">
    <property type="entry name" value="1,4-BETA-D-GLUCAN CELLOBIOHYDROLASE C-RELATED"/>
    <property type="match status" value="1"/>
</dbReference>
<dbReference type="FunFam" id="3.20.20.40:FF:000001">
    <property type="entry name" value="Glucanase"/>
    <property type="match status" value="1"/>
</dbReference>
<organism evidence="16 17">
    <name type="scientific">Aureobasidium subglaciale (strain EXF-2481)</name>
    <name type="common">Aureobasidium pullulans var. subglaciale</name>
    <dbReference type="NCBI Taxonomy" id="1043005"/>
    <lineage>
        <taxon>Eukaryota</taxon>
        <taxon>Fungi</taxon>
        <taxon>Dikarya</taxon>
        <taxon>Ascomycota</taxon>
        <taxon>Pezizomycotina</taxon>
        <taxon>Dothideomycetes</taxon>
        <taxon>Dothideomycetidae</taxon>
        <taxon>Dothideales</taxon>
        <taxon>Saccotheciaceae</taxon>
        <taxon>Aureobasidium</taxon>
    </lineage>
</organism>
<evidence type="ECO:0000256" key="10">
    <source>
        <dbReference type="PROSITE-ProRule" id="PRU10056"/>
    </source>
</evidence>
<feature type="binding site" evidence="9">
    <location>
        <position position="417"/>
    </location>
    <ligand>
        <name>substrate</name>
    </ligand>
</feature>
<dbReference type="InterPro" id="IPR016288">
    <property type="entry name" value="Beta_cellobiohydrolase"/>
</dbReference>